<dbReference type="PROSITE" id="PS51781">
    <property type="entry name" value="SH3B"/>
    <property type="match status" value="2"/>
</dbReference>
<keyword evidence="2" id="KW-0472">Membrane</keyword>
<feature type="compositionally biased region" description="Acidic residues" evidence="1">
    <location>
        <begin position="227"/>
        <end position="239"/>
    </location>
</feature>
<protein>
    <submittedName>
        <fullName evidence="4">SH3 domain-containing protein</fullName>
    </submittedName>
</protein>
<feature type="transmembrane region" description="Helical" evidence="2">
    <location>
        <begin position="300"/>
        <end position="321"/>
    </location>
</feature>
<accession>A0A6L5YIZ0</accession>
<dbReference type="EMBL" id="VUMU01000004">
    <property type="protein sequence ID" value="MST57592.1"/>
    <property type="molecule type" value="Genomic_DNA"/>
</dbReference>
<organism evidence="4 5">
    <name type="scientific">Waltera intestinalis</name>
    <dbReference type="NCBI Taxonomy" id="2606635"/>
    <lineage>
        <taxon>Bacteria</taxon>
        <taxon>Bacillati</taxon>
        <taxon>Bacillota</taxon>
        <taxon>Clostridia</taxon>
        <taxon>Lachnospirales</taxon>
        <taxon>Lachnospiraceae</taxon>
        <taxon>Waltera</taxon>
    </lineage>
</organism>
<comment type="caution">
    <text evidence="4">The sequence shown here is derived from an EMBL/GenBank/DDBJ whole genome shotgun (WGS) entry which is preliminary data.</text>
</comment>
<sequence>MKKTVQRISKCKVFWGMLALVFVLGAGLFSENLAIVSHAESAAKVTASSAKIRKTADSSSEVIGSAAKDKAISIKSQTKGADGYTWYEVYVDANTLGYIRSDLVSITDGSTPPSSSGTTTTTTTTTTATPAPVVNETPVEVTAVEPLSATVTGGQSVRVRSNASTTSQIVTTAENGMALTVTGQATGTDGKTWYQISFISNSVEVTGFIRSDYVALSGELQAPVEEQPVEEQPTDEQPAEDTQTTSKDWDTQMQGDAWYLLDMAGQKQYKIDDLFNSLNQITEINAQYETNQKRISSQKAVIIILVILLAAAVATVTLLIFKIKDMNDASYFSDVEEETARRRRVDRPQGGRPQNGRPAPQGGRPQGGRPQGSQKVMHEVGAERRPASRPTGQGTRPDGRPAPQGERPIGQTVRPAAPQERRPAPQGGRPVTPGQGRPAPQGGRPTAPQSERPAPQAGRPVARPTKPVPQSEGNQNPGWKSKNFMSDDDEFEFEFLNWDGDEDQ</sequence>
<dbReference type="RefSeq" id="WP_154495658.1">
    <property type="nucleotide sequence ID" value="NZ_VUMU01000004.1"/>
</dbReference>
<feature type="region of interest" description="Disordered" evidence="1">
    <location>
        <begin position="335"/>
        <end position="488"/>
    </location>
</feature>
<dbReference type="Pfam" id="PF08239">
    <property type="entry name" value="SH3_3"/>
    <property type="match status" value="1"/>
</dbReference>
<dbReference type="SMART" id="SM00287">
    <property type="entry name" value="SH3b"/>
    <property type="match status" value="2"/>
</dbReference>
<proteinExistence type="predicted"/>
<keyword evidence="2" id="KW-1133">Transmembrane helix</keyword>
<evidence type="ECO:0000313" key="4">
    <source>
        <dbReference type="EMBL" id="MST57592.1"/>
    </source>
</evidence>
<dbReference type="Gene3D" id="2.30.30.40">
    <property type="entry name" value="SH3 Domains"/>
    <property type="match status" value="2"/>
</dbReference>
<feature type="domain" description="SH3b" evidence="3">
    <location>
        <begin position="146"/>
        <end position="218"/>
    </location>
</feature>
<feature type="region of interest" description="Disordered" evidence="1">
    <location>
        <begin position="225"/>
        <end position="248"/>
    </location>
</feature>
<name>A0A6L5YIZ0_9FIRM</name>
<evidence type="ECO:0000256" key="2">
    <source>
        <dbReference type="SAM" id="Phobius"/>
    </source>
</evidence>
<dbReference type="Pfam" id="PF13457">
    <property type="entry name" value="GW"/>
    <property type="match status" value="1"/>
</dbReference>
<feature type="compositionally biased region" description="Low complexity" evidence="1">
    <location>
        <begin position="111"/>
        <end position="135"/>
    </location>
</feature>
<dbReference type="InterPro" id="IPR025987">
    <property type="entry name" value="GW_dom"/>
</dbReference>
<feature type="compositionally biased region" description="Low complexity" evidence="1">
    <location>
        <begin position="348"/>
        <end position="363"/>
    </location>
</feature>
<dbReference type="AlphaFoldDB" id="A0A6L5YIZ0"/>
<evidence type="ECO:0000313" key="5">
    <source>
        <dbReference type="Proteomes" id="UP000476055"/>
    </source>
</evidence>
<feature type="compositionally biased region" description="Low complexity" evidence="1">
    <location>
        <begin position="432"/>
        <end position="448"/>
    </location>
</feature>
<feature type="domain" description="SH3b" evidence="3">
    <location>
        <begin position="40"/>
        <end position="108"/>
    </location>
</feature>
<evidence type="ECO:0000256" key="1">
    <source>
        <dbReference type="SAM" id="MobiDB-lite"/>
    </source>
</evidence>
<gene>
    <name evidence="4" type="ORF">FYJ59_04920</name>
</gene>
<keyword evidence="2" id="KW-0812">Transmembrane</keyword>
<dbReference type="Proteomes" id="UP000476055">
    <property type="component" value="Unassembled WGS sequence"/>
</dbReference>
<dbReference type="InterPro" id="IPR003646">
    <property type="entry name" value="SH3-like_bac-type"/>
</dbReference>
<feature type="compositionally biased region" description="Basic and acidic residues" evidence="1">
    <location>
        <begin position="376"/>
        <end position="386"/>
    </location>
</feature>
<reference evidence="4 5" key="1">
    <citation type="submission" date="2019-08" db="EMBL/GenBank/DDBJ databases">
        <title>In-depth cultivation of the pig gut microbiome towards novel bacterial diversity and tailored functional studies.</title>
        <authorList>
            <person name="Wylensek D."/>
            <person name="Hitch T.C.A."/>
            <person name="Clavel T."/>
        </authorList>
    </citation>
    <scope>NUCLEOTIDE SEQUENCE [LARGE SCALE GENOMIC DNA]</scope>
    <source>
        <strain evidence="4 5">WCA3-601-WT-6H</strain>
    </source>
</reference>
<feature type="region of interest" description="Disordered" evidence="1">
    <location>
        <begin position="108"/>
        <end position="135"/>
    </location>
</feature>
<evidence type="ECO:0000259" key="3">
    <source>
        <dbReference type="PROSITE" id="PS51781"/>
    </source>
</evidence>
<keyword evidence="5" id="KW-1185">Reference proteome</keyword>